<protein>
    <submittedName>
        <fullName evidence="1">Rpn family recombination-promoting nuclease/putative transposase</fullName>
    </submittedName>
</protein>
<dbReference type="AlphaFoldDB" id="A0A9J6NWB5"/>
<dbReference type="PANTHER" id="PTHR41317:SF1">
    <property type="entry name" value="PD-(D_E)XK NUCLEASE FAMILY TRANSPOSASE"/>
    <property type="match status" value="1"/>
</dbReference>
<dbReference type="NCBIfam" id="TIGR01784">
    <property type="entry name" value="T_den_put_tspse"/>
    <property type="match status" value="1"/>
</dbReference>
<name>A0A9J6NWB5_9CLOT</name>
<proteinExistence type="predicted"/>
<reference evidence="1" key="1">
    <citation type="journal article" date="2021" name="mSystems">
        <title>Bacteria and Archaea Synergistically Convert Glycine Betaine to Biogenic Methane in the Formosa Cold Seep of the South China Sea.</title>
        <authorList>
            <person name="Li L."/>
            <person name="Zhang W."/>
            <person name="Zhang S."/>
            <person name="Song L."/>
            <person name="Sun Q."/>
            <person name="Zhang H."/>
            <person name="Xiang H."/>
            <person name="Dong X."/>
        </authorList>
    </citation>
    <scope>NUCLEOTIDE SEQUENCE</scope>
    <source>
        <strain evidence="1">ZWT</strain>
    </source>
</reference>
<reference evidence="1" key="2">
    <citation type="submission" date="2021-04" db="EMBL/GenBank/DDBJ databases">
        <authorList>
            <person name="Dong X."/>
        </authorList>
    </citation>
    <scope>NUCLEOTIDE SEQUENCE</scope>
    <source>
        <strain evidence="1">ZWT</strain>
    </source>
</reference>
<organism evidence="1 2">
    <name type="scientific">Oceanirhabdus seepicola</name>
    <dbReference type="NCBI Taxonomy" id="2828781"/>
    <lineage>
        <taxon>Bacteria</taxon>
        <taxon>Bacillati</taxon>
        <taxon>Bacillota</taxon>
        <taxon>Clostridia</taxon>
        <taxon>Eubacteriales</taxon>
        <taxon>Clostridiaceae</taxon>
        <taxon>Oceanirhabdus</taxon>
    </lineage>
</organism>
<evidence type="ECO:0000313" key="1">
    <source>
        <dbReference type="EMBL" id="MCM1988791.1"/>
    </source>
</evidence>
<keyword evidence="2" id="KW-1185">Reference proteome</keyword>
<gene>
    <name evidence="1" type="ORF">KDK92_03490</name>
</gene>
<sequence>MKEVMTMENKLMNPMVDFAFKELFGSDEKESKIILKSLINAIIKPPEGKEIVEIVHLNPYNNKKYQDDKLSIMDLKVRNQDDELFDIEVQINEMNDFRKRSLYYWSRLYGETISNAGKYINLKKCVVISLLDFKLFKENDNYHNIFKVRHVKINNKSKIRSIFCKIRRVGFR</sequence>
<dbReference type="Proteomes" id="UP001056429">
    <property type="component" value="Unassembled WGS sequence"/>
</dbReference>
<comment type="caution">
    <text evidence="1">The sequence shown here is derived from an EMBL/GenBank/DDBJ whole genome shotgun (WGS) entry which is preliminary data.</text>
</comment>
<dbReference type="EMBL" id="JAGSOJ010000001">
    <property type="protein sequence ID" value="MCM1988791.1"/>
    <property type="molecule type" value="Genomic_DNA"/>
</dbReference>
<dbReference type="InterPro" id="IPR010106">
    <property type="entry name" value="RpnA"/>
</dbReference>
<evidence type="ECO:0000313" key="2">
    <source>
        <dbReference type="Proteomes" id="UP001056429"/>
    </source>
</evidence>
<dbReference type="PANTHER" id="PTHR41317">
    <property type="entry name" value="PD-(D_E)XK NUCLEASE FAMILY TRANSPOSASE"/>
    <property type="match status" value="1"/>
</dbReference>
<dbReference type="RefSeq" id="WP_250857659.1">
    <property type="nucleotide sequence ID" value="NZ_JAGSOJ010000001.1"/>
</dbReference>
<accession>A0A9J6NWB5</accession>
<dbReference type="Pfam" id="PF12784">
    <property type="entry name" value="PDDEXK_2"/>
    <property type="match status" value="1"/>
</dbReference>